<dbReference type="GO" id="GO:0001817">
    <property type="term" value="P:regulation of cytokine production"/>
    <property type="evidence" value="ECO:0007669"/>
    <property type="project" value="TreeGrafter"/>
</dbReference>
<dbReference type="Pfam" id="PF22705">
    <property type="entry name" value="C2-set_3"/>
    <property type="match status" value="1"/>
</dbReference>
<keyword evidence="4" id="KW-1015">Disulfide bond</keyword>
<keyword evidence="5" id="KW-0325">Glycoprotein</keyword>
<dbReference type="InterPro" id="IPR003599">
    <property type="entry name" value="Ig_sub"/>
</dbReference>
<keyword evidence="7" id="KW-0812">Transmembrane</keyword>
<dbReference type="SMART" id="SM00406">
    <property type="entry name" value="IGv"/>
    <property type="match status" value="2"/>
</dbReference>
<organism evidence="9 10">
    <name type="scientific">Labeo rohita</name>
    <name type="common">Indian major carp</name>
    <name type="synonym">Cyprinus rohita</name>
    <dbReference type="NCBI Taxonomy" id="84645"/>
    <lineage>
        <taxon>Eukaryota</taxon>
        <taxon>Metazoa</taxon>
        <taxon>Chordata</taxon>
        <taxon>Craniata</taxon>
        <taxon>Vertebrata</taxon>
        <taxon>Euteleostomi</taxon>
        <taxon>Actinopterygii</taxon>
        <taxon>Neopterygii</taxon>
        <taxon>Teleostei</taxon>
        <taxon>Ostariophysi</taxon>
        <taxon>Cypriniformes</taxon>
        <taxon>Cyprinidae</taxon>
        <taxon>Labeoninae</taxon>
        <taxon>Labeonini</taxon>
        <taxon>Labeo</taxon>
    </lineage>
</organism>
<dbReference type="SUPFAM" id="SSF48726">
    <property type="entry name" value="Immunoglobulin"/>
    <property type="match status" value="5"/>
</dbReference>
<sequence>MFLPAEFEITVPRDTLTGFYGEALILPCTFPVDRSWDLKSTVITWQRGLDVVHSFYYSQDQLDRQNRHYVNRTSLFVQEMARGNASLRLDKVTPQDTGMFTCSVSTNTGSQKKTFGVKIAAFYSEPRLQFSMLTDGVNLLVTSDGGYPSPTLQWLMGTSDITDQTQTRLMQDMETGLFNVSSWMNFTKVTNSSLTFILHNKPLGQDIRRDIQLCSGEAEITVPRDTITGFYAEFEITVPKDPLTGFYGSQDQLDRQNRHYVNRTSLFIQEMARGNASLRLDKVTPQDAGVYTCSVSTNTGSQKKSFGVKIAAFYSEPRLQFSMLTDGVNLLMTSDGGYPSPTLQWLMGNSDITNQTQTYIMQDTQTGLFNVSSLISLPKVTKRFLTFILLNNPAGQEIRKDIQLSSAEFEITVPKDPLTGFYGEALILPCTFPVDSSWDLKSTVITWQRGLDVVHSFYYSQDQLDRQNRHYVNRTSLFIQEMARGNASLRLDKVTPQDAGVYTCSVSTNTGSQKRSFGVKIAAFYSEPRLQFSMLTDGVNLQVTSDGGYPSPTLQWLMENSDITNQTQTHINQDTETGLYVVSSFISLTEVTNSSLTFILHNKPLGQDIRRDIQLYSDKNERQGESAYRCHGCVILIPVFLLLSYAIGKYFSFVFVHLQARVFFKFIKLF</sequence>
<dbReference type="InterPro" id="IPR013783">
    <property type="entry name" value="Ig-like_fold"/>
</dbReference>
<comment type="subcellular location">
    <subcellularLocation>
        <location evidence="1">Membrane</location>
    </subcellularLocation>
</comment>
<evidence type="ECO:0000256" key="1">
    <source>
        <dbReference type="ARBA" id="ARBA00004370"/>
    </source>
</evidence>
<reference evidence="9 10" key="1">
    <citation type="submission" date="2018-03" db="EMBL/GenBank/DDBJ databases">
        <title>Draft genome sequence of Rohu Carp (Labeo rohita).</title>
        <authorList>
            <person name="Das P."/>
            <person name="Kushwaha B."/>
            <person name="Joshi C.G."/>
            <person name="Kumar D."/>
            <person name="Nagpure N.S."/>
            <person name="Sahoo L."/>
            <person name="Das S.P."/>
            <person name="Bit A."/>
            <person name="Patnaik S."/>
            <person name="Meher P.K."/>
            <person name="Jayasankar P."/>
            <person name="Koringa P.G."/>
            <person name="Patel N.V."/>
            <person name="Hinsu A.T."/>
            <person name="Kumar R."/>
            <person name="Pandey M."/>
            <person name="Agarwal S."/>
            <person name="Srivastava S."/>
            <person name="Singh M."/>
            <person name="Iquebal M.A."/>
            <person name="Jaiswal S."/>
            <person name="Angadi U.B."/>
            <person name="Kumar N."/>
            <person name="Raza M."/>
            <person name="Shah T.M."/>
            <person name="Rai A."/>
            <person name="Jena J.K."/>
        </authorList>
    </citation>
    <scope>NUCLEOTIDE SEQUENCE [LARGE SCALE GENOMIC DNA]</scope>
    <source>
        <strain evidence="9">DASCIFA01</strain>
        <tissue evidence="9">Testis</tissue>
    </source>
</reference>
<dbReference type="GO" id="GO:0050863">
    <property type="term" value="P:regulation of T cell activation"/>
    <property type="evidence" value="ECO:0007669"/>
    <property type="project" value="UniProtKB-ARBA"/>
</dbReference>
<evidence type="ECO:0000256" key="4">
    <source>
        <dbReference type="ARBA" id="ARBA00023157"/>
    </source>
</evidence>
<protein>
    <submittedName>
        <fullName evidence="9">CD276 antigen-like protein</fullName>
    </submittedName>
</protein>
<dbReference type="FunFam" id="2.60.40.10:FF:000142">
    <property type="entry name" value="V-set domain-containing T-cell activation inhibitor 1"/>
    <property type="match status" value="2"/>
</dbReference>
<dbReference type="SMART" id="SM00409">
    <property type="entry name" value="IG"/>
    <property type="match status" value="3"/>
</dbReference>
<dbReference type="InterPro" id="IPR050504">
    <property type="entry name" value="IgSF_BTN/MOG"/>
</dbReference>
<evidence type="ECO:0000313" key="10">
    <source>
        <dbReference type="Proteomes" id="UP000290572"/>
    </source>
</evidence>
<evidence type="ECO:0000256" key="2">
    <source>
        <dbReference type="ARBA" id="ARBA00022729"/>
    </source>
</evidence>
<dbReference type="GO" id="GO:1903037">
    <property type="term" value="P:regulation of leukocyte cell-cell adhesion"/>
    <property type="evidence" value="ECO:0007669"/>
    <property type="project" value="UniProtKB-ARBA"/>
</dbReference>
<evidence type="ECO:0000256" key="3">
    <source>
        <dbReference type="ARBA" id="ARBA00023136"/>
    </source>
</evidence>
<dbReference type="GO" id="GO:0005102">
    <property type="term" value="F:signaling receptor binding"/>
    <property type="evidence" value="ECO:0007669"/>
    <property type="project" value="TreeGrafter"/>
</dbReference>
<keyword evidence="7" id="KW-1133">Transmembrane helix</keyword>
<keyword evidence="3 7" id="KW-0472">Membrane</keyword>
<keyword evidence="10" id="KW-1185">Reference proteome</keyword>
<evidence type="ECO:0000256" key="5">
    <source>
        <dbReference type="ARBA" id="ARBA00023180"/>
    </source>
</evidence>
<name>A0A498LUS1_LABRO</name>
<evidence type="ECO:0000256" key="7">
    <source>
        <dbReference type="SAM" id="Phobius"/>
    </source>
</evidence>
<dbReference type="PANTHER" id="PTHR24100:SF145">
    <property type="entry name" value="CD276 ANTIGEN"/>
    <property type="match status" value="1"/>
</dbReference>
<evidence type="ECO:0000313" key="9">
    <source>
        <dbReference type="EMBL" id="RXN10544.1"/>
    </source>
</evidence>
<dbReference type="InterPro" id="IPR053896">
    <property type="entry name" value="BTN3A2-like_Ig-C"/>
</dbReference>
<dbReference type="Pfam" id="PF07686">
    <property type="entry name" value="V-set"/>
    <property type="match status" value="3"/>
</dbReference>
<dbReference type="InterPro" id="IPR013106">
    <property type="entry name" value="Ig_V-set"/>
</dbReference>
<comment type="caution">
    <text evidence="9">The sequence shown here is derived from an EMBL/GenBank/DDBJ whole genome shotgun (WGS) entry which is preliminary data.</text>
</comment>
<feature type="domain" description="Ig-like" evidence="8">
    <location>
        <begin position="423"/>
        <end position="520"/>
    </location>
</feature>
<dbReference type="SMART" id="SM00408">
    <property type="entry name" value="IGc2"/>
    <property type="match status" value="3"/>
</dbReference>
<feature type="domain" description="Ig-like" evidence="8">
    <location>
        <begin position="126"/>
        <end position="309"/>
    </location>
</feature>
<keyword evidence="2" id="KW-0732">Signal</keyword>
<evidence type="ECO:0000259" key="8">
    <source>
        <dbReference type="PROSITE" id="PS50835"/>
    </source>
</evidence>
<dbReference type="EMBL" id="QBIY01013198">
    <property type="protein sequence ID" value="RXN10544.1"/>
    <property type="molecule type" value="Genomic_DNA"/>
</dbReference>
<dbReference type="Gene3D" id="2.60.40.10">
    <property type="entry name" value="Immunoglobulins"/>
    <property type="match status" value="6"/>
</dbReference>
<dbReference type="InterPro" id="IPR007110">
    <property type="entry name" value="Ig-like_dom"/>
</dbReference>
<feature type="domain" description="Ig-like" evidence="8">
    <location>
        <begin position="4"/>
        <end position="118"/>
    </location>
</feature>
<dbReference type="GO" id="GO:0009897">
    <property type="term" value="C:external side of plasma membrane"/>
    <property type="evidence" value="ECO:0007669"/>
    <property type="project" value="TreeGrafter"/>
</dbReference>
<dbReference type="AlphaFoldDB" id="A0A498LUS1"/>
<keyword evidence="6" id="KW-0393">Immunoglobulin domain</keyword>
<dbReference type="GO" id="GO:0050852">
    <property type="term" value="P:T cell receptor signaling pathway"/>
    <property type="evidence" value="ECO:0007669"/>
    <property type="project" value="TreeGrafter"/>
</dbReference>
<dbReference type="PROSITE" id="PS50835">
    <property type="entry name" value="IG_LIKE"/>
    <property type="match status" value="3"/>
</dbReference>
<dbReference type="Proteomes" id="UP000290572">
    <property type="component" value="Unassembled WGS sequence"/>
</dbReference>
<dbReference type="InterPro" id="IPR003598">
    <property type="entry name" value="Ig_sub2"/>
</dbReference>
<gene>
    <name evidence="9" type="ORF">ROHU_030614</name>
</gene>
<dbReference type="FunFam" id="2.60.40.10:FF:004399">
    <property type="match status" value="1"/>
</dbReference>
<proteinExistence type="predicted"/>
<dbReference type="PANTHER" id="PTHR24100">
    <property type="entry name" value="BUTYROPHILIN"/>
    <property type="match status" value="1"/>
</dbReference>
<accession>A0A498LUS1</accession>
<evidence type="ECO:0000256" key="6">
    <source>
        <dbReference type="ARBA" id="ARBA00023319"/>
    </source>
</evidence>
<feature type="transmembrane region" description="Helical" evidence="7">
    <location>
        <begin position="635"/>
        <end position="658"/>
    </location>
</feature>
<dbReference type="InterPro" id="IPR036179">
    <property type="entry name" value="Ig-like_dom_sf"/>
</dbReference>